<dbReference type="GO" id="GO:0090158">
    <property type="term" value="P:endoplasmic reticulum membrane organization"/>
    <property type="evidence" value="ECO:0007669"/>
    <property type="project" value="TreeGrafter"/>
</dbReference>
<dbReference type="GO" id="GO:0061817">
    <property type="term" value="P:endoplasmic reticulum-plasma membrane tethering"/>
    <property type="evidence" value="ECO:0007669"/>
    <property type="project" value="TreeGrafter"/>
</dbReference>
<dbReference type="Proteomes" id="UP000780801">
    <property type="component" value="Unassembled WGS sequence"/>
</dbReference>
<evidence type="ECO:0000256" key="6">
    <source>
        <dbReference type="SAM" id="MobiDB-lite"/>
    </source>
</evidence>
<keyword evidence="4" id="KW-1133">Transmembrane helix</keyword>
<organism evidence="8 9">
    <name type="scientific">Lunasporangiospora selenospora</name>
    <dbReference type="NCBI Taxonomy" id="979761"/>
    <lineage>
        <taxon>Eukaryota</taxon>
        <taxon>Fungi</taxon>
        <taxon>Fungi incertae sedis</taxon>
        <taxon>Mucoromycota</taxon>
        <taxon>Mortierellomycotina</taxon>
        <taxon>Mortierellomycetes</taxon>
        <taxon>Mortierellales</taxon>
        <taxon>Mortierellaceae</taxon>
        <taxon>Lunasporangiospora</taxon>
    </lineage>
</organism>
<evidence type="ECO:0000256" key="2">
    <source>
        <dbReference type="ARBA" id="ARBA00008932"/>
    </source>
</evidence>
<feature type="compositionally biased region" description="Low complexity" evidence="6">
    <location>
        <begin position="162"/>
        <end position="182"/>
    </location>
</feature>
<comment type="similarity">
    <text evidence="2">Belongs to the VAMP-associated protein (VAP) (TC 9.B.17) family.</text>
</comment>
<evidence type="ECO:0000256" key="5">
    <source>
        <dbReference type="ARBA" id="ARBA00023136"/>
    </source>
</evidence>
<keyword evidence="5" id="KW-0472">Membrane</keyword>
<dbReference type="GO" id="GO:0005789">
    <property type="term" value="C:endoplasmic reticulum membrane"/>
    <property type="evidence" value="ECO:0007669"/>
    <property type="project" value="InterPro"/>
</dbReference>
<keyword evidence="9" id="KW-1185">Reference proteome</keyword>
<proteinExistence type="inferred from homology"/>
<dbReference type="PROSITE" id="PS50202">
    <property type="entry name" value="MSP"/>
    <property type="match status" value="1"/>
</dbReference>
<evidence type="ECO:0000259" key="7">
    <source>
        <dbReference type="PROSITE" id="PS50202"/>
    </source>
</evidence>
<dbReference type="GO" id="GO:0005886">
    <property type="term" value="C:plasma membrane"/>
    <property type="evidence" value="ECO:0007669"/>
    <property type="project" value="TreeGrafter"/>
</dbReference>
<dbReference type="InterPro" id="IPR000535">
    <property type="entry name" value="MSP_dom"/>
</dbReference>
<feature type="compositionally biased region" description="Low complexity" evidence="6">
    <location>
        <begin position="192"/>
        <end position="203"/>
    </location>
</feature>
<evidence type="ECO:0000256" key="3">
    <source>
        <dbReference type="ARBA" id="ARBA00022692"/>
    </source>
</evidence>
<evidence type="ECO:0000313" key="8">
    <source>
        <dbReference type="EMBL" id="KAF9578459.1"/>
    </source>
</evidence>
<dbReference type="Pfam" id="PF00635">
    <property type="entry name" value="Motile_Sperm"/>
    <property type="match status" value="1"/>
</dbReference>
<dbReference type="OrthoDB" id="75724at2759"/>
<sequence length="422" mass="44877">LKLKNTSQAFVGYKFKTNAPLRYSVKPVLGVLAAGQSVEVFVRCESWVNPHDRFLLQTVSLTEAESEHIDAVTWKDLDRRRIVENFIPCLSSSTLAMRDPQDDGGALSSSSSSNGNGSSRRSADRERHSRHPHTTPPTSHPSSKAHPVHVQKKVGDPRQPPSTSLESGRRLSTSSTGSATSAVGNAYPTLFSSSPLKSSAPPARGRSSLSKETRFSSSGVSGERGGTRAGVTGSGEKSTMLSYMSTKVSNSRQTIRTVTRFLAVRQYTKMQVFTVSVICLLLGLLLPLEKVFLLVGGNNGASNGAGLGGHGHEMNDILGNGASSMDSMTSSLPIKRLPIVVTTGQQHSNAKLRRTGTGTVVAAAASTVPDDTPNPESVPNQDSVVEAMAADQILEEPSVDPWFVPETPESMEGVVAEGHQDS</sequence>
<reference evidence="8" key="1">
    <citation type="journal article" date="2020" name="Fungal Divers.">
        <title>Resolving the Mortierellaceae phylogeny through synthesis of multi-gene phylogenetics and phylogenomics.</title>
        <authorList>
            <person name="Vandepol N."/>
            <person name="Liber J."/>
            <person name="Desiro A."/>
            <person name="Na H."/>
            <person name="Kennedy M."/>
            <person name="Barry K."/>
            <person name="Grigoriev I.V."/>
            <person name="Miller A.N."/>
            <person name="O'Donnell K."/>
            <person name="Stajich J.E."/>
            <person name="Bonito G."/>
        </authorList>
    </citation>
    <scope>NUCLEOTIDE SEQUENCE</scope>
    <source>
        <strain evidence="8">KOD1015</strain>
    </source>
</reference>
<feature type="region of interest" description="Disordered" evidence="6">
    <location>
        <begin position="95"/>
        <end position="238"/>
    </location>
</feature>
<comment type="caution">
    <text evidence="8">The sequence shown here is derived from an EMBL/GenBank/DDBJ whole genome shotgun (WGS) entry which is preliminary data.</text>
</comment>
<feature type="compositionally biased region" description="Low complexity" evidence="6">
    <location>
        <begin position="108"/>
        <end position="120"/>
    </location>
</feature>
<accession>A0A9P6FNE3</accession>
<dbReference type="InterPro" id="IPR013783">
    <property type="entry name" value="Ig-like_fold"/>
</dbReference>
<dbReference type="AlphaFoldDB" id="A0A9P6FNE3"/>
<dbReference type="PANTHER" id="PTHR10809:SF6">
    <property type="entry name" value="AT11025P-RELATED"/>
    <property type="match status" value="1"/>
</dbReference>
<comment type="subcellular location">
    <subcellularLocation>
        <location evidence="1">Membrane</location>
        <topology evidence="1">Single-pass type IV membrane protein</topology>
    </subcellularLocation>
</comment>
<name>A0A9P6FNE3_9FUNG</name>
<feature type="domain" description="MSP" evidence="7">
    <location>
        <begin position="1"/>
        <end position="92"/>
    </location>
</feature>
<evidence type="ECO:0000313" key="9">
    <source>
        <dbReference type="Proteomes" id="UP000780801"/>
    </source>
</evidence>
<protein>
    <recommendedName>
        <fullName evidence="7">MSP domain-containing protein</fullName>
    </recommendedName>
</protein>
<evidence type="ECO:0000256" key="4">
    <source>
        <dbReference type="ARBA" id="ARBA00022989"/>
    </source>
</evidence>
<keyword evidence="3" id="KW-0812">Transmembrane</keyword>
<feature type="non-terminal residue" evidence="8">
    <location>
        <position position="1"/>
    </location>
</feature>
<dbReference type="InterPro" id="IPR008962">
    <property type="entry name" value="PapD-like_sf"/>
</dbReference>
<dbReference type="PANTHER" id="PTHR10809">
    <property type="entry name" value="VESICLE-ASSOCIATED MEMBRANE PROTEIN-ASSOCIATED PROTEIN"/>
    <property type="match status" value="1"/>
</dbReference>
<dbReference type="Gene3D" id="2.60.40.10">
    <property type="entry name" value="Immunoglobulins"/>
    <property type="match status" value="1"/>
</dbReference>
<feature type="region of interest" description="Disordered" evidence="6">
    <location>
        <begin position="398"/>
        <end position="422"/>
    </location>
</feature>
<gene>
    <name evidence="8" type="ORF">BGW38_005721</name>
</gene>
<dbReference type="InterPro" id="IPR016763">
    <property type="entry name" value="VAP"/>
</dbReference>
<dbReference type="EMBL" id="JAABOA010003632">
    <property type="protein sequence ID" value="KAF9578459.1"/>
    <property type="molecule type" value="Genomic_DNA"/>
</dbReference>
<dbReference type="SUPFAM" id="SSF49354">
    <property type="entry name" value="PapD-like"/>
    <property type="match status" value="1"/>
</dbReference>
<evidence type="ECO:0000256" key="1">
    <source>
        <dbReference type="ARBA" id="ARBA00004211"/>
    </source>
</evidence>